<dbReference type="AlphaFoldDB" id="A0A1U7JJY5"/>
<reference evidence="3 4" key="1">
    <citation type="submission" date="2016-03" db="EMBL/GenBank/DDBJ databases">
        <title>Genome sequence of Nesiotobacter sp. nov., a moderately halophilic alphaproteobacterium isolated from the Yellow Sea, China.</title>
        <authorList>
            <person name="Zhang G."/>
            <person name="Zhang R."/>
        </authorList>
    </citation>
    <scope>NUCLEOTIDE SEQUENCE [LARGE SCALE GENOMIC DNA]</scope>
    <source>
        <strain evidence="3 4">WB1-6</strain>
    </source>
</reference>
<feature type="compositionally biased region" description="Basic and acidic residues" evidence="1">
    <location>
        <begin position="88"/>
        <end position="102"/>
    </location>
</feature>
<evidence type="ECO:0000256" key="1">
    <source>
        <dbReference type="SAM" id="MobiDB-lite"/>
    </source>
</evidence>
<dbReference type="STRING" id="197461.A3843_05430"/>
<dbReference type="EMBL" id="LVVZ01000008">
    <property type="protein sequence ID" value="OKL45027.1"/>
    <property type="molecule type" value="Genomic_DNA"/>
</dbReference>
<keyword evidence="2" id="KW-0812">Transmembrane</keyword>
<protein>
    <submittedName>
        <fullName evidence="3">Uncharacterized protein</fullName>
    </submittedName>
</protein>
<proteinExistence type="predicted"/>
<gene>
    <name evidence="3" type="ORF">A3843_05430</name>
</gene>
<evidence type="ECO:0000313" key="3">
    <source>
        <dbReference type="EMBL" id="OKL45027.1"/>
    </source>
</evidence>
<evidence type="ECO:0000256" key="2">
    <source>
        <dbReference type="SAM" id="Phobius"/>
    </source>
</evidence>
<organism evidence="3 4">
    <name type="scientific">Pseudovibrio exalbescens</name>
    <dbReference type="NCBI Taxonomy" id="197461"/>
    <lineage>
        <taxon>Bacteria</taxon>
        <taxon>Pseudomonadati</taxon>
        <taxon>Pseudomonadota</taxon>
        <taxon>Alphaproteobacteria</taxon>
        <taxon>Hyphomicrobiales</taxon>
        <taxon>Stappiaceae</taxon>
        <taxon>Pseudovibrio</taxon>
    </lineage>
</organism>
<comment type="caution">
    <text evidence="3">The sequence shown here is derived from an EMBL/GenBank/DDBJ whole genome shotgun (WGS) entry which is preliminary data.</text>
</comment>
<feature type="transmembrane region" description="Helical" evidence="2">
    <location>
        <begin position="20"/>
        <end position="39"/>
    </location>
</feature>
<sequence>MVVIVSGSKFPDEANNAPTAFVILVHFAIMAGVILFDMITNPQHAPRDKGDIDYRDWCIEHGRRPDGTKIGSEALRPARPPRNSVCGDEVREWANDRHQPSH</sequence>
<dbReference type="Proteomes" id="UP000185783">
    <property type="component" value="Unassembled WGS sequence"/>
</dbReference>
<evidence type="ECO:0000313" key="4">
    <source>
        <dbReference type="Proteomes" id="UP000185783"/>
    </source>
</evidence>
<keyword evidence="4" id="KW-1185">Reference proteome</keyword>
<feature type="region of interest" description="Disordered" evidence="1">
    <location>
        <begin position="66"/>
        <end position="102"/>
    </location>
</feature>
<name>A0A1U7JJY5_9HYPH</name>
<accession>A0A1U7JJY5</accession>
<keyword evidence="2" id="KW-0472">Membrane</keyword>
<keyword evidence="2" id="KW-1133">Transmembrane helix</keyword>